<dbReference type="EMBL" id="CAJNRF010011756">
    <property type="protein sequence ID" value="CAF2134840.1"/>
    <property type="molecule type" value="Genomic_DNA"/>
</dbReference>
<dbReference type="InterPro" id="IPR027417">
    <property type="entry name" value="P-loop_NTPase"/>
</dbReference>
<keyword evidence="1" id="KW-0347">Helicase</keyword>
<protein>
    <recommendedName>
        <fullName evidence="1">ATP-dependent DNA helicase</fullName>
        <ecNumber evidence="1">5.6.2.3</ecNumber>
    </recommendedName>
</protein>
<dbReference type="Pfam" id="PF05970">
    <property type="entry name" value="PIF1"/>
    <property type="match status" value="1"/>
</dbReference>
<dbReference type="GO" id="GO:0043139">
    <property type="term" value="F:5'-3' DNA helicase activity"/>
    <property type="evidence" value="ECO:0007669"/>
    <property type="project" value="UniProtKB-EC"/>
</dbReference>
<gene>
    <name evidence="4" type="ORF">WKI299_LOCUS27061</name>
</gene>
<dbReference type="PANTHER" id="PTHR10492:SF57">
    <property type="entry name" value="ATP-DEPENDENT DNA HELICASE"/>
    <property type="match status" value="1"/>
</dbReference>
<dbReference type="GO" id="GO:0006310">
    <property type="term" value="P:DNA recombination"/>
    <property type="evidence" value="ECO:0007669"/>
    <property type="project" value="UniProtKB-KW"/>
</dbReference>
<evidence type="ECO:0000313" key="4">
    <source>
        <dbReference type="EMBL" id="CAF2134840.1"/>
    </source>
</evidence>
<dbReference type="GO" id="GO:0006281">
    <property type="term" value="P:DNA repair"/>
    <property type="evidence" value="ECO:0007669"/>
    <property type="project" value="UniProtKB-KW"/>
</dbReference>
<name>A0A816WK56_9BILA</name>
<dbReference type="InterPro" id="IPR010285">
    <property type="entry name" value="DNA_helicase_pif1-like_DEAD"/>
</dbReference>
<keyword evidence="1" id="KW-0378">Hydrolase</keyword>
<dbReference type="GO" id="GO:0016787">
    <property type="term" value="F:hydrolase activity"/>
    <property type="evidence" value="ECO:0007669"/>
    <property type="project" value="UniProtKB-KW"/>
</dbReference>
<accession>A0A816WK56</accession>
<dbReference type="InterPro" id="IPR049163">
    <property type="entry name" value="Pif1-like_2B_dom"/>
</dbReference>
<keyword evidence="1" id="KW-0067">ATP-binding</keyword>
<keyword evidence="1" id="KW-0547">Nucleotide-binding</keyword>
<evidence type="ECO:0000259" key="2">
    <source>
        <dbReference type="Pfam" id="PF05970"/>
    </source>
</evidence>
<comment type="catalytic activity">
    <reaction evidence="1">
        <text>ATP + H2O = ADP + phosphate + H(+)</text>
        <dbReference type="Rhea" id="RHEA:13065"/>
        <dbReference type="ChEBI" id="CHEBI:15377"/>
        <dbReference type="ChEBI" id="CHEBI:15378"/>
        <dbReference type="ChEBI" id="CHEBI:30616"/>
        <dbReference type="ChEBI" id="CHEBI:43474"/>
        <dbReference type="ChEBI" id="CHEBI:456216"/>
        <dbReference type="EC" id="5.6.2.3"/>
    </reaction>
</comment>
<sequence>MIRRNNSNKTHFARNNIQVNNRFVVPYNSFLSLKYNAHINVELCSTVKAIKYINKYITKGYDCARIGVQVNANDNVEKVVDYDEIKQYLNCRYISSQEAAWHLQDFPIHGQSHNVVMLSIHLKDGQSIFFEENQAENALRRESVACTTLTAYFDLNVSDSSAHQYLYQDIPNHYVFKNKKWVKRSTVSHYGEKTIGRIISVSPRDVDLYHIRLILFSAKGPDATSFENLNNFNGKIYSTYKDVARVRGLINDSNEWHNCMYEASSYMMPKCLRSLLVTIICHCNPANPLQLFEDFKENMIEDFIQQGNSVEKSLKLCINDIKMEIHQNGFDFNQFLPLPNFEDISDRENNLVNCIVDDNNLLWNDLNSDQLLATDTNYFNIISWLSQIKKEFLKSIDLLIWNEAPMAPGIALEIVDLIFRGLIGVQMPFGGNVVVLGGDFRQVLPVVRKGSRCAIIASTIKKSSVWPYIGDGIIHLPEIPKSQFSVEVPISLISNDIVTDIFGSSFTCTDVEKFSRRAIICPRNEDVRLINERVLINLSNVEQMNFYAIDSIKNDDGVDNHDLQVYIPVEFLNTLNPPGLAPYKLNLKVGCIVMLLRNLSVNKGLCNGTRMIVRAFRQNVLQLEIITGTFSGTVHFIPRISLDTSNVFFIMLVNVTLGSAYKRKREI</sequence>
<dbReference type="AlphaFoldDB" id="A0A816WK56"/>
<keyword evidence="1" id="KW-0227">DNA damage</keyword>
<evidence type="ECO:0000259" key="3">
    <source>
        <dbReference type="Pfam" id="PF21530"/>
    </source>
</evidence>
<comment type="similarity">
    <text evidence="1">Belongs to the helicase family.</text>
</comment>
<reference evidence="4" key="1">
    <citation type="submission" date="2021-02" db="EMBL/GenBank/DDBJ databases">
        <authorList>
            <person name="Nowell W R."/>
        </authorList>
    </citation>
    <scope>NUCLEOTIDE SEQUENCE</scope>
</reference>
<dbReference type="SUPFAM" id="SSF52540">
    <property type="entry name" value="P-loop containing nucleoside triphosphate hydrolases"/>
    <property type="match status" value="1"/>
</dbReference>
<dbReference type="GO" id="GO:0005524">
    <property type="term" value="F:ATP binding"/>
    <property type="evidence" value="ECO:0007669"/>
    <property type="project" value="UniProtKB-KW"/>
</dbReference>
<comment type="caution">
    <text evidence="4">The sequence shown here is derived from an EMBL/GenBank/DDBJ whole genome shotgun (WGS) entry which is preliminary data.</text>
</comment>
<proteinExistence type="inferred from homology"/>
<feature type="domain" description="DNA helicase Pif1-like 2B" evidence="3">
    <location>
        <begin position="570"/>
        <end position="615"/>
    </location>
</feature>
<dbReference type="Proteomes" id="UP000663856">
    <property type="component" value="Unassembled WGS sequence"/>
</dbReference>
<dbReference type="Pfam" id="PF21530">
    <property type="entry name" value="Pif1_2B_dom"/>
    <property type="match status" value="1"/>
</dbReference>
<keyword evidence="1" id="KW-0234">DNA repair</keyword>
<dbReference type="EC" id="5.6.2.3" evidence="1"/>
<dbReference type="GO" id="GO:0000723">
    <property type="term" value="P:telomere maintenance"/>
    <property type="evidence" value="ECO:0007669"/>
    <property type="project" value="InterPro"/>
</dbReference>
<keyword evidence="1" id="KW-0233">DNA recombination</keyword>
<evidence type="ECO:0000313" key="5">
    <source>
        <dbReference type="Proteomes" id="UP000663856"/>
    </source>
</evidence>
<dbReference type="Gene3D" id="3.40.50.300">
    <property type="entry name" value="P-loop containing nucleotide triphosphate hydrolases"/>
    <property type="match status" value="1"/>
</dbReference>
<dbReference type="PANTHER" id="PTHR10492">
    <property type="match status" value="1"/>
</dbReference>
<feature type="domain" description="DNA helicase Pif1-like DEAD-box helicase" evidence="2">
    <location>
        <begin position="389"/>
        <end position="469"/>
    </location>
</feature>
<comment type="cofactor">
    <cofactor evidence="1">
        <name>Mg(2+)</name>
        <dbReference type="ChEBI" id="CHEBI:18420"/>
    </cofactor>
</comment>
<evidence type="ECO:0000256" key="1">
    <source>
        <dbReference type="RuleBase" id="RU363044"/>
    </source>
</evidence>
<organism evidence="4 5">
    <name type="scientific">Rotaria magnacalcarata</name>
    <dbReference type="NCBI Taxonomy" id="392030"/>
    <lineage>
        <taxon>Eukaryota</taxon>
        <taxon>Metazoa</taxon>
        <taxon>Spiralia</taxon>
        <taxon>Gnathifera</taxon>
        <taxon>Rotifera</taxon>
        <taxon>Eurotatoria</taxon>
        <taxon>Bdelloidea</taxon>
        <taxon>Philodinida</taxon>
        <taxon>Philodinidae</taxon>
        <taxon>Rotaria</taxon>
    </lineage>
</organism>